<evidence type="ECO:0000313" key="1">
    <source>
        <dbReference type="EMBL" id="GAA4861334.1"/>
    </source>
</evidence>
<dbReference type="EMBL" id="BAABJY010000002">
    <property type="protein sequence ID" value="GAA4861334.1"/>
    <property type="molecule type" value="Genomic_DNA"/>
</dbReference>
<organism evidence="1 2">
    <name type="scientific">Luteimonas vadosa</name>
    <dbReference type="NCBI Taxonomy" id="1165507"/>
    <lineage>
        <taxon>Bacteria</taxon>
        <taxon>Pseudomonadati</taxon>
        <taxon>Pseudomonadota</taxon>
        <taxon>Gammaproteobacteria</taxon>
        <taxon>Lysobacterales</taxon>
        <taxon>Lysobacteraceae</taxon>
        <taxon>Luteimonas</taxon>
    </lineage>
</organism>
<sequence length="119" mass="12822">MATFPSESELVAALDHHDRLLSQCADGHLGFWDFCAAYDNFYWAYALDGHESDPTGQAVLDKFAARIAPHQELANTVLAHVCSDTNAAKGSYGKAGRFGPEEAMVRLKLVAAGLPRGEA</sequence>
<name>A0ABP9DZS0_9GAMM</name>
<proteinExistence type="predicted"/>
<dbReference type="Proteomes" id="UP001501323">
    <property type="component" value="Unassembled WGS sequence"/>
</dbReference>
<evidence type="ECO:0000313" key="2">
    <source>
        <dbReference type="Proteomes" id="UP001501323"/>
    </source>
</evidence>
<gene>
    <name evidence="1" type="ORF">GCM10023332_11610</name>
</gene>
<comment type="caution">
    <text evidence="1">The sequence shown here is derived from an EMBL/GenBank/DDBJ whole genome shotgun (WGS) entry which is preliminary data.</text>
</comment>
<reference evidence="2" key="1">
    <citation type="journal article" date="2019" name="Int. J. Syst. Evol. Microbiol.">
        <title>The Global Catalogue of Microorganisms (GCM) 10K type strain sequencing project: providing services to taxonomists for standard genome sequencing and annotation.</title>
        <authorList>
            <consortium name="The Broad Institute Genomics Platform"/>
            <consortium name="The Broad Institute Genome Sequencing Center for Infectious Disease"/>
            <person name="Wu L."/>
            <person name="Ma J."/>
        </authorList>
    </citation>
    <scope>NUCLEOTIDE SEQUENCE [LARGE SCALE GENOMIC DNA]</scope>
    <source>
        <strain evidence="2">JCM 18392</strain>
    </source>
</reference>
<keyword evidence="2" id="KW-1185">Reference proteome</keyword>
<accession>A0ABP9DZS0</accession>
<protein>
    <submittedName>
        <fullName evidence="1">Uncharacterized protein</fullName>
    </submittedName>
</protein>